<evidence type="ECO:0000313" key="2">
    <source>
        <dbReference type="EMBL" id="GMS85581.1"/>
    </source>
</evidence>
<dbReference type="InterPro" id="IPR002018">
    <property type="entry name" value="CarbesteraseB"/>
</dbReference>
<reference evidence="2" key="1">
    <citation type="submission" date="2023-10" db="EMBL/GenBank/DDBJ databases">
        <title>Genome assembly of Pristionchus species.</title>
        <authorList>
            <person name="Yoshida K."/>
            <person name="Sommer R.J."/>
        </authorList>
    </citation>
    <scope>NUCLEOTIDE SEQUENCE</scope>
    <source>
        <strain evidence="2">RS0144</strain>
    </source>
</reference>
<feature type="non-terminal residue" evidence="2">
    <location>
        <position position="86"/>
    </location>
</feature>
<dbReference type="Pfam" id="PF00135">
    <property type="entry name" value="COesterase"/>
    <property type="match status" value="1"/>
</dbReference>
<dbReference type="Gene3D" id="3.40.50.1820">
    <property type="entry name" value="alpha/beta hydrolase"/>
    <property type="match status" value="1"/>
</dbReference>
<evidence type="ECO:0000259" key="1">
    <source>
        <dbReference type="Pfam" id="PF00135"/>
    </source>
</evidence>
<dbReference type="PANTHER" id="PTHR44590">
    <property type="entry name" value="CARBOXYLIC ESTER HYDROLASE-RELATED"/>
    <property type="match status" value="1"/>
</dbReference>
<proteinExistence type="predicted"/>
<dbReference type="SUPFAM" id="SSF53474">
    <property type="entry name" value="alpha/beta-Hydrolases"/>
    <property type="match status" value="1"/>
</dbReference>
<comment type="caution">
    <text evidence="2">The sequence shown here is derived from an EMBL/GenBank/DDBJ whole genome shotgun (WGS) entry which is preliminary data.</text>
</comment>
<dbReference type="EMBL" id="BTSX01000002">
    <property type="protein sequence ID" value="GMS85581.1"/>
    <property type="molecule type" value="Genomic_DNA"/>
</dbReference>
<name>A0AAV5T1G5_9BILA</name>
<dbReference type="PANTHER" id="PTHR44590:SF3">
    <property type="entry name" value="CARBOXYLESTERASE TYPE B DOMAIN-CONTAINING PROTEIN"/>
    <property type="match status" value="1"/>
</dbReference>
<evidence type="ECO:0000313" key="3">
    <source>
        <dbReference type="Proteomes" id="UP001432027"/>
    </source>
</evidence>
<accession>A0AAV5T1G5</accession>
<organism evidence="2 3">
    <name type="scientific">Pristionchus entomophagus</name>
    <dbReference type="NCBI Taxonomy" id="358040"/>
    <lineage>
        <taxon>Eukaryota</taxon>
        <taxon>Metazoa</taxon>
        <taxon>Ecdysozoa</taxon>
        <taxon>Nematoda</taxon>
        <taxon>Chromadorea</taxon>
        <taxon>Rhabditida</taxon>
        <taxon>Rhabditina</taxon>
        <taxon>Diplogasteromorpha</taxon>
        <taxon>Diplogasteroidea</taxon>
        <taxon>Neodiplogasteridae</taxon>
        <taxon>Pristionchus</taxon>
    </lineage>
</organism>
<sequence>GNTFSYPDSRIVETSYGKIQGRRLIYAGDKQVDAFQGIPFAKPPIGKLRFKKPDATEKWPGVRETKKFGPRPIDGPMFHWAIDSLI</sequence>
<dbReference type="InterPro" id="IPR029058">
    <property type="entry name" value="AB_hydrolase_fold"/>
</dbReference>
<gene>
    <name evidence="2" type="ORF">PENTCL1PPCAC_7756</name>
</gene>
<keyword evidence="3" id="KW-1185">Reference proteome</keyword>
<dbReference type="Proteomes" id="UP001432027">
    <property type="component" value="Unassembled WGS sequence"/>
</dbReference>
<feature type="non-terminal residue" evidence="2">
    <location>
        <position position="1"/>
    </location>
</feature>
<dbReference type="AlphaFoldDB" id="A0AAV5T1G5"/>
<feature type="domain" description="Carboxylesterase type B" evidence="1">
    <location>
        <begin position="9"/>
        <end position="74"/>
    </location>
</feature>
<protein>
    <recommendedName>
        <fullName evidence="1">Carboxylesterase type B domain-containing protein</fullName>
    </recommendedName>
</protein>